<name>A0AAE6IUY1_TREPH</name>
<dbReference type="Proteomes" id="UP000323594">
    <property type="component" value="Chromosome"/>
</dbReference>
<organism evidence="1 2">
    <name type="scientific">Treponema phagedenis</name>
    <dbReference type="NCBI Taxonomy" id="162"/>
    <lineage>
        <taxon>Bacteria</taxon>
        <taxon>Pseudomonadati</taxon>
        <taxon>Spirochaetota</taxon>
        <taxon>Spirochaetia</taxon>
        <taxon>Spirochaetales</taxon>
        <taxon>Treponemataceae</taxon>
        <taxon>Treponema</taxon>
    </lineage>
</organism>
<evidence type="ECO:0000313" key="1">
    <source>
        <dbReference type="EMBL" id="QEJ98396.1"/>
    </source>
</evidence>
<accession>A0AAE6IUY1</accession>
<evidence type="ECO:0000313" key="2">
    <source>
        <dbReference type="Proteomes" id="UP000323594"/>
    </source>
</evidence>
<gene>
    <name evidence="1" type="ORF">FUT82_10570</name>
</gene>
<dbReference type="EMBL" id="CP042817">
    <property type="protein sequence ID" value="QEJ98396.1"/>
    <property type="molecule type" value="Genomic_DNA"/>
</dbReference>
<sequence>MACIFSITMVSLHTVAPCQTLFITGSFQTRSYCKQECQNYIQNGYGRQKLRTATDGSGSKPTLFFILFL</sequence>
<reference evidence="1 2" key="1">
    <citation type="submission" date="2019-08" db="EMBL/GenBank/DDBJ databases">
        <authorList>
            <person name="Kuhnert P."/>
        </authorList>
    </citation>
    <scope>NUCLEOTIDE SEQUENCE [LARGE SCALE GENOMIC DNA]</scope>
    <source>
        <strain evidence="1 2">B36.5</strain>
    </source>
</reference>
<dbReference type="AlphaFoldDB" id="A0AAE6IUY1"/>
<protein>
    <submittedName>
        <fullName evidence="1">Uncharacterized protein</fullName>
    </submittedName>
</protein>
<proteinExistence type="predicted"/>